<dbReference type="GO" id="GO:0032511">
    <property type="term" value="P:late endosome to vacuole transport via multivesicular body sorting pathway"/>
    <property type="evidence" value="ECO:0007669"/>
    <property type="project" value="TreeGrafter"/>
</dbReference>
<feature type="coiled-coil region" evidence="1">
    <location>
        <begin position="245"/>
        <end position="279"/>
    </location>
</feature>
<protein>
    <submittedName>
        <fullName evidence="3">Snf7-domain-containing protein</fullName>
    </submittedName>
</protein>
<dbReference type="GO" id="GO:0006900">
    <property type="term" value="P:vesicle budding from membrane"/>
    <property type="evidence" value="ECO:0007669"/>
    <property type="project" value="TreeGrafter"/>
</dbReference>
<dbReference type="STRING" id="196109.A0A136IW89"/>
<dbReference type="Pfam" id="PF03357">
    <property type="entry name" value="Snf7"/>
    <property type="match status" value="1"/>
</dbReference>
<keyword evidence="4" id="KW-1185">Reference proteome</keyword>
<dbReference type="EMBL" id="KQ964256">
    <property type="protein sequence ID" value="KXJ89171.1"/>
    <property type="molecule type" value="Genomic_DNA"/>
</dbReference>
<dbReference type="GO" id="GO:0000815">
    <property type="term" value="C:ESCRT III complex"/>
    <property type="evidence" value="ECO:0007669"/>
    <property type="project" value="TreeGrafter"/>
</dbReference>
<evidence type="ECO:0000313" key="3">
    <source>
        <dbReference type="EMBL" id="KXJ89171.1"/>
    </source>
</evidence>
<dbReference type="GO" id="GO:0009898">
    <property type="term" value="C:cytoplasmic side of plasma membrane"/>
    <property type="evidence" value="ECO:0007669"/>
    <property type="project" value="TreeGrafter"/>
</dbReference>
<dbReference type="OrthoDB" id="10250120at2759"/>
<dbReference type="GO" id="GO:0005771">
    <property type="term" value="C:multivesicular body"/>
    <property type="evidence" value="ECO:0007669"/>
    <property type="project" value="TreeGrafter"/>
</dbReference>
<dbReference type="PANTHER" id="PTHR22761:SF18">
    <property type="entry name" value="SORTING PROTEIN SNF7 FAMILY PROTEIN, PUTATIVE (AFU_ORTHOLOGUE AFUA_2G16692)-RELATED"/>
    <property type="match status" value="1"/>
</dbReference>
<dbReference type="AlphaFoldDB" id="A0A136IW89"/>
<dbReference type="PANTHER" id="PTHR22761">
    <property type="entry name" value="CHARGED MULTIVESICULAR BODY PROTEIN"/>
    <property type="match status" value="1"/>
</dbReference>
<feature type="compositionally biased region" description="Basic and acidic residues" evidence="2">
    <location>
        <begin position="430"/>
        <end position="441"/>
    </location>
</feature>
<sequence>MSELLSYLLEHEESFRKTRLPALYSDFRQQATLNPDGFQANVHAWKRGLSSAALAGHVPSRSTTRSHLVLDLDDSILNILTSPQYGRPLALGSVLNEAVGTGEMMPVQQFLKATQSIYQRTWGSVPLNVLSWGLRQVGVLGAPGTGRGSDKIPNGQFVVLSNLESTAKAFLDATRDRASPFERVFSKAQFRRTFGDAMFGKGQQLSDVDMEVLICHLTRDKPILSTNGAIIKIRSGSGPDDDNRITEEDTAIASLKDLIEDLTKQTDILSRRVEELSASAQDAVRRKNRVSALAALKSKKLAEVNLERRHATLYQLEEVAVKISQAADNVAMVRVMQSSTSALKSLNGQVGGADKVDEVLDALREQMGEVDEVGNVIADTAGVYSAATVDETEVDDEFEAMLAEERRKEDEAQRIKDEAASKTAAQQEAEETRKKLAELEKLGPVPAQEPEKKEEVANERPVTPATAAAQDLEKMDIGAAQADKRKEDPVWIAAE</sequence>
<dbReference type="Proteomes" id="UP000070501">
    <property type="component" value="Unassembled WGS sequence"/>
</dbReference>
<gene>
    <name evidence="3" type="ORF">Micbo1qcDRAFT_150431</name>
</gene>
<feature type="region of interest" description="Disordered" evidence="2">
    <location>
        <begin position="409"/>
        <end position="495"/>
    </location>
</feature>
<dbReference type="Gene3D" id="6.10.140.1230">
    <property type="match status" value="1"/>
</dbReference>
<dbReference type="FunCoup" id="A0A136IW89">
    <property type="interactions" value="66"/>
</dbReference>
<organism evidence="3 4">
    <name type="scientific">Microdochium bolleyi</name>
    <dbReference type="NCBI Taxonomy" id="196109"/>
    <lineage>
        <taxon>Eukaryota</taxon>
        <taxon>Fungi</taxon>
        <taxon>Dikarya</taxon>
        <taxon>Ascomycota</taxon>
        <taxon>Pezizomycotina</taxon>
        <taxon>Sordariomycetes</taxon>
        <taxon>Xylariomycetidae</taxon>
        <taxon>Xylariales</taxon>
        <taxon>Microdochiaceae</taxon>
        <taxon>Microdochium</taxon>
    </lineage>
</organism>
<feature type="compositionally biased region" description="Basic and acidic residues" evidence="2">
    <location>
        <begin position="409"/>
        <end position="420"/>
    </location>
</feature>
<name>A0A136IW89_9PEZI</name>
<dbReference type="InterPro" id="IPR005024">
    <property type="entry name" value="Snf7_fam"/>
</dbReference>
<feature type="compositionally biased region" description="Basic and acidic residues" evidence="2">
    <location>
        <begin position="449"/>
        <end position="458"/>
    </location>
</feature>
<dbReference type="InParanoid" id="A0A136IW89"/>
<proteinExistence type="predicted"/>
<accession>A0A136IW89</accession>
<reference evidence="4" key="1">
    <citation type="submission" date="2016-02" db="EMBL/GenBank/DDBJ databases">
        <title>Draft genome sequence of Microdochium bolleyi, a fungal endophyte of beachgrass.</title>
        <authorList>
            <consortium name="DOE Joint Genome Institute"/>
            <person name="David A.S."/>
            <person name="May G."/>
            <person name="Haridas S."/>
            <person name="Lim J."/>
            <person name="Wang M."/>
            <person name="Labutti K."/>
            <person name="Lipzen A."/>
            <person name="Barry K."/>
            <person name="Grigoriev I.V."/>
        </authorList>
    </citation>
    <scope>NUCLEOTIDE SEQUENCE [LARGE SCALE GENOMIC DNA]</scope>
    <source>
        <strain evidence="4">J235TASD1</strain>
    </source>
</reference>
<keyword evidence="1" id="KW-0175">Coiled coil</keyword>
<evidence type="ECO:0000256" key="1">
    <source>
        <dbReference type="SAM" id="Coils"/>
    </source>
</evidence>
<evidence type="ECO:0000313" key="4">
    <source>
        <dbReference type="Proteomes" id="UP000070501"/>
    </source>
</evidence>
<feature type="compositionally biased region" description="Basic and acidic residues" evidence="2">
    <location>
        <begin position="471"/>
        <end position="489"/>
    </location>
</feature>
<evidence type="ECO:0000256" key="2">
    <source>
        <dbReference type="SAM" id="MobiDB-lite"/>
    </source>
</evidence>